<keyword evidence="1" id="KW-0371">Homeobox</keyword>
<reference evidence="1" key="1">
    <citation type="submission" date="2019-12" db="EMBL/GenBank/DDBJ databases">
        <title>An insight into the sialome of adult female Ixodes ricinus ticks feeding for 6 days.</title>
        <authorList>
            <person name="Perner J."/>
            <person name="Ribeiro J.M.C."/>
        </authorList>
    </citation>
    <scope>NUCLEOTIDE SEQUENCE</scope>
    <source>
        <strain evidence="1">Semi-engorged</strain>
        <tissue evidence="1">Salivary glands</tissue>
    </source>
</reference>
<dbReference type="AlphaFoldDB" id="A0A6B0UW98"/>
<name>A0A6B0UW98_IXORI</name>
<keyword evidence="1" id="KW-0238">DNA-binding</keyword>
<organism evidence="1">
    <name type="scientific">Ixodes ricinus</name>
    <name type="common">Common tick</name>
    <name type="synonym">Acarus ricinus</name>
    <dbReference type="NCBI Taxonomy" id="34613"/>
    <lineage>
        <taxon>Eukaryota</taxon>
        <taxon>Metazoa</taxon>
        <taxon>Ecdysozoa</taxon>
        <taxon>Arthropoda</taxon>
        <taxon>Chelicerata</taxon>
        <taxon>Arachnida</taxon>
        <taxon>Acari</taxon>
        <taxon>Parasitiformes</taxon>
        <taxon>Ixodida</taxon>
        <taxon>Ixodoidea</taxon>
        <taxon>Ixodidae</taxon>
        <taxon>Ixodinae</taxon>
        <taxon>Ixodes</taxon>
    </lineage>
</organism>
<accession>A0A6B0UW98</accession>
<protein>
    <submittedName>
        <fullName evidence="1">Putative homeobox transcription factor sip1</fullName>
    </submittedName>
</protein>
<dbReference type="GO" id="GO:0003677">
    <property type="term" value="F:DNA binding"/>
    <property type="evidence" value="ECO:0007669"/>
    <property type="project" value="UniProtKB-KW"/>
</dbReference>
<evidence type="ECO:0000313" key="1">
    <source>
        <dbReference type="EMBL" id="MXU93791.1"/>
    </source>
</evidence>
<proteinExistence type="predicted"/>
<sequence length="152" mass="17108">MYSQIKIQSKSLRAQFTLIWLFTCVCSIMPGQSEVISKGLRTQFTLKLIAFVLWTVARHFEHRARGHGRMLDLQLFITMGNQVAHDSAVISGDIQAGAACERDVLGDFQWAADFPQRCSSITTTGGLDRFHSNCSQRSGSQVRRDHEMTIQT</sequence>
<dbReference type="EMBL" id="GIFC01011708">
    <property type="protein sequence ID" value="MXU93791.1"/>
    <property type="molecule type" value="Transcribed_RNA"/>
</dbReference>